<dbReference type="Pfam" id="PF02221">
    <property type="entry name" value="E1_DerP2_DerF2"/>
    <property type="match status" value="1"/>
</dbReference>
<dbReference type="SMART" id="SM00737">
    <property type="entry name" value="ML"/>
    <property type="match status" value="1"/>
</dbReference>
<dbReference type="GO" id="GO:0005576">
    <property type="term" value="C:extracellular region"/>
    <property type="evidence" value="ECO:0007669"/>
    <property type="project" value="UniProtKB-SubCell"/>
</dbReference>
<dbReference type="InterPro" id="IPR014756">
    <property type="entry name" value="Ig_E-set"/>
</dbReference>
<evidence type="ECO:0000313" key="5">
    <source>
        <dbReference type="EMBL" id="JAS07082.1"/>
    </source>
</evidence>
<comment type="similarity">
    <text evidence="2">Belongs to the NPC2 family.</text>
</comment>
<dbReference type="FunFam" id="2.60.40.770:FF:000001">
    <property type="entry name" value="NPC intracellular cholesterol transporter 2"/>
    <property type="match status" value="1"/>
</dbReference>
<organism evidence="5">
    <name type="scientific">Clastoptera arizonana</name>
    <name type="common">Arizona spittle bug</name>
    <dbReference type="NCBI Taxonomy" id="38151"/>
    <lineage>
        <taxon>Eukaryota</taxon>
        <taxon>Metazoa</taxon>
        <taxon>Ecdysozoa</taxon>
        <taxon>Arthropoda</taxon>
        <taxon>Hexapoda</taxon>
        <taxon>Insecta</taxon>
        <taxon>Pterygota</taxon>
        <taxon>Neoptera</taxon>
        <taxon>Paraneoptera</taxon>
        <taxon>Hemiptera</taxon>
        <taxon>Auchenorrhyncha</taxon>
        <taxon>Cercopoidea</taxon>
        <taxon>Clastopteridae</taxon>
        <taxon>Clastoptera</taxon>
    </lineage>
</organism>
<dbReference type="InterPro" id="IPR039670">
    <property type="entry name" value="NPC2-like"/>
</dbReference>
<feature type="non-terminal residue" evidence="5">
    <location>
        <position position="1"/>
    </location>
</feature>
<evidence type="ECO:0000256" key="1">
    <source>
        <dbReference type="ARBA" id="ARBA00004613"/>
    </source>
</evidence>
<evidence type="ECO:0000256" key="2">
    <source>
        <dbReference type="ARBA" id="ARBA00006370"/>
    </source>
</evidence>
<dbReference type="PANTHER" id="PTHR11306:SF55">
    <property type="entry name" value="GEO08227P1-RELATED"/>
    <property type="match status" value="1"/>
</dbReference>
<dbReference type="SUPFAM" id="SSF81296">
    <property type="entry name" value="E set domains"/>
    <property type="match status" value="1"/>
</dbReference>
<evidence type="ECO:0000259" key="4">
    <source>
        <dbReference type="SMART" id="SM00737"/>
    </source>
</evidence>
<accession>A0A1B6C0P0</accession>
<name>A0A1B6C0P0_9HEMI</name>
<comment type="subcellular location">
    <subcellularLocation>
        <location evidence="1">Secreted</location>
    </subcellularLocation>
</comment>
<dbReference type="GO" id="GO:0032934">
    <property type="term" value="F:sterol binding"/>
    <property type="evidence" value="ECO:0007669"/>
    <property type="project" value="InterPro"/>
</dbReference>
<gene>
    <name evidence="5" type="ORF">g.17373</name>
</gene>
<feature type="domain" description="MD-2-related lipid-recognition" evidence="4">
    <location>
        <begin position="39"/>
        <end position="169"/>
    </location>
</feature>
<dbReference type="InterPro" id="IPR003172">
    <property type="entry name" value="ML_dom"/>
</dbReference>
<protein>
    <recommendedName>
        <fullName evidence="4">MD-2-related lipid-recognition domain-containing protein</fullName>
    </recommendedName>
</protein>
<keyword evidence="3" id="KW-0964">Secreted</keyword>
<dbReference type="EMBL" id="GEDC01030216">
    <property type="protein sequence ID" value="JAS07082.1"/>
    <property type="molecule type" value="Transcribed_RNA"/>
</dbReference>
<reference evidence="5" key="1">
    <citation type="submission" date="2015-12" db="EMBL/GenBank/DDBJ databases">
        <title>De novo transcriptome assembly of four potential Pierce s Disease insect vectors from Arizona vineyards.</title>
        <authorList>
            <person name="Tassone E.E."/>
        </authorList>
    </citation>
    <scope>NUCLEOTIDE SEQUENCE</scope>
</reference>
<dbReference type="GO" id="GO:0015918">
    <property type="term" value="P:sterol transport"/>
    <property type="evidence" value="ECO:0007669"/>
    <property type="project" value="InterPro"/>
</dbReference>
<sequence length="186" mass="21024">CWLLVLQSLFTLCLNKMLCLRLSVIVSILVVCYGESVNVQRCFLAKGVKQTCNVENVRVTPCLEAAEGKPCKIKVGNNGTIEFDFTTSFDAPTVQSRAFKKGSVIDKPLLDMDPDGCKYTKCPIEANKKQSYKYTLHVSKAYPAEFHSVKWMIWEQENTKNKCCFTFGIQNLTVPHRISAIHFICL</sequence>
<evidence type="ECO:0000256" key="3">
    <source>
        <dbReference type="ARBA" id="ARBA00022525"/>
    </source>
</evidence>
<dbReference type="Gene3D" id="2.60.40.770">
    <property type="match status" value="1"/>
</dbReference>
<dbReference type="PANTHER" id="PTHR11306">
    <property type="entry name" value="NIEMANN PICK TYPE C2 PROTEIN NPC2-RELATED"/>
    <property type="match status" value="1"/>
</dbReference>
<proteinExistence type="inferred from homology"/>
<dbReference type="AlphaFoldDB" id="A0A1B6C0P0"/>